<evidence type="ECO:0000259" key="2">
    <source>
        <dbReference type="Pfam" id="PF13191"/>
    </source>
</evidence>
<dbReference type="SUPFAM" id="SSF52540">
    <property type="entry name" value="P-loop containing nucleoside triphosphate hydrolases"/>
    <property type="match status" value="2"/>
</dbReference>
<feature type="domain" description="Orc1-like AAA ATPase" evidence="2">
    <location>
        <begin position="22"/>
        <end position="170"/>
    </location>
</feature>
<keyword evidence="4" id="KW-1185">Reference proteome</keyword>
<dbReference type="OrthoDB" id="9238494at2759"/>
<evidence type="ECO:0000256" key="1">
    <source>
        <dbReference type="SAM" id="MobiDB-lite"/>
    </source>
</evidence>
<proteinExistence type="predicted"/>
<dbReference type="InterPro" id="IPR027417">
    <property type="entry name" value="P-loop_NTPase"/>
</dbReference>
<dbReference type="InterPro" id="IPR041664">
    <property type="entry name" value="AAA_16"/>
</dbReference>
<sequence length="273" mass="29451">PLLPWRGPECRQPAGSRLRGKPFYGREWALGRLALSLERGGGVLITGGPGSGKTALCTEALWPTSAPGLRVGLGDAALAWHFCQAHDAATCTPRGFLLRLMRQVERCPLLPGYRERLRRAGAPQPLEAAACQDPDELFRRAVLLPLLDLPPPTRPLLIVVDALDAAKRDHQEEEEEEEEERGPTPGPSKSIAQLLGSHLRLLPPWLLLVCSARSHSQGVLRLFPGEQGPWGGGATEVLQLSWATFQAQLSMGGGPWLFSPGGGGGTRANRRAL</sequence>
<name>A0A8C6XYT7_NAJNA</name>
<reference evidence="3" key="1">
    <citation type="submission" date="2025-08" db="UniProtKB">
        <authorList>
            <consortium name="Ensembl"/>
        </authorList>
    </citation>
    <scope>IDENTIFICATION</scope>
</reference>
<dbReference type="AlphaFoldDB" id="A0A8C6XYT7"/>
<dbReference type="Pfam" id="PF13191">
    <property type="entry name" value="AAA_16"/>
    <property type="match status" value="1"/>
</dbReference>
<accession>A0A8C6XYT7</accession>
<dbReference type="OMA" id="AVWPASK"/>
<dbReference type="Proteomes" id="UP000694559">
    <property type="component" value="Unplaced"/>
</dbReference>
<feature type="region of interest" description="Disordered" evidence="1">
    <location>
        <begin position="167"/>
        <end position="190"/>
    </location>
</feature>
<reference evidence="3" key="2">
    <citation type="submission" date="2025-09" db="UniProtKB">
        <authorList>
            <consortium name="Ensembl"/>
        </authorList>
    </citation>
    <scope>IDENTIFICATION</scope>
</reference>
<dbReference type="GeneTree" id="ENSGT00940000155116"/>
<evidence type="ECO:0000313" key="4">
    <source>
        <dbReference type="Proteomes" id="UP000694559"/>
    </source>
</evidence>
<dbReference type="Ensembl" id="ENSNNAT00000022497.1">
    <property type="protein sequence ID" value="ENSNNAP00000021456.1"/>
    <property type="gene ID" value="ENSNNAG00000014200.1"/>
</dbReference>
<organism evidence="3 4">
    <name type="scientific">Naja naja</name>
    <name type="common">Indian cobra</name>
    <dbReference type="NCBI Taxonomy" id="35670"/>
    <lineage>
        <taxon>Eukaryota</taxon>
        <taxon>Metazoa</taxon>
        <taxon>Chordata</taxon>
        <taxon>Craniata</taxon>
        <taxon>Vertebrata</taxon>
        <taxon>Euteleostomi</taxon>
        <taxon>Lepidosauria</taxon>
        <taxon>Squamata</taxon>
        <taxon>Bifurcata</taxon>
        <taxon>Unidentata</taxon>
        <taxon>Episquamata</taxon>
        <taxon>Toxicofera</taxon>
        <taxon>Serpentes</taxon>
        <taxon>Colubroidea</taxon>
        <taxon>Elapidae</taxon>
        <taxon>Elapinae</taxon>
        <taxon>Naja</taxon>
    </lineage>
</organism>
<protein>
    <recommendedName>
        <fullName evidence="2">Orc1-like AAA ATPase domain-containing protein</fullName>
    </recommendedName>
</protein>
<evidence type="ECO:0000313" key="3">
    <source>
        <dbReference type="Ensembl" id="ENSNNAP00000021456.1"/>
    </source>
</evidence>